<sequence length="74" mass="8314">MSDEELFRRMRRSATVSRIAVCVALAVSLVNLYDRATANYELETGEYLHCTPQGGNQLACEVKHRSETPEVAQK</sequence>
<name>A0A838CKE7_9CORY</name>
<gene>
    <name evidence="1" type="ORF">HMC16_06825</name>
</gene>
<proteinExistence type="predicted"/>
<dbReference type="Proteomes" id="UP000581408">
    <property type="component" value="Unassembled WGS sequence"/>
</dbReference>
<evidence type="ECO:0000313" key="2">
    <source>
        <dbReference type="Proteomes" id="UP000581408"/>
    </source>
</evidence>
<dbReference type="AlphaFoldDB" id="A0A838CKE7"/>
<reference evidence="1 2" key="1">
    <citation type="submission" date="2020-05" db="EMBL/GenBank/DDBJ databases">
        <title>Descriptions of Corynebacterium xxxx sp. nov., Corynebacterium yyyy sp. nov. and Corynebacterium zzzz sp. nov.</title>
        <authorList>
            <person name="Zhang G."/>
        </authorList>
    </citation>
    <scope>NUCLEOTIDE SEQUENCE [LARGE SCALE GENOMIC DNA]</scope>
    <source>
        <strain evidence="2">zg-915</strain>
    </source>
</reference>
<evidence type="ECO:0000313" key="1">
    <source>
        <dbReference type="EMBL" id="MBA1835435.1"/>
    </source>
</evidence>
<accession>A0A838CKE7</accession>
<dbReference type="RefSeq" id="WP_181194802.1">
    <property type="nucleotide sequence ID" value="NZ_JABFEE010000006.1"/>
</dbReference>
<protein>
    <submittedName>
        <fullName evidence="1">Uncharacterized protein</fullName>
    </submittedName>
</protein>
<dbReference type="EMBL" id="JABFEE010000006">
    <property type="protein sequence ID" value="MBA1835435.1"/>
    <property type="molecule type" value="Genomic_DNA"/>
</dbReference>
<organism evidence="1 2">
    <name type="scientific">Corynebacterium wankanglinii</name>
    <dbReference type="NCBI Taxonomy" id="2735136"/>
    <lineage>
        <taxon>Bacteria</taxon>
        <taxon>Bacillati</taxon>
        <taxon>Actinomycetota</taxon>
        <taxon>Actinomycetes</taxon>
        <taxon>Mycobacteriales</taxon>
        <taxon>Corynebacteriaceae</taxon>
        <taxon>Corynebacterium</taxon>
    </lineage>
</organism>
<comment type="caution">
    <text evidence="1">The sequence shown here is derived from an EMBL/GenBank/DDBJ whole genome shotgun (WGS) entry which is preliminary data.</text>
</comment>